<evidence type="ECO:0008006" key="4">
    <source>
        <dbReference type="Google" id="ProtNLM"/>
    </source>
</evidence>
<evidence type="ECO:0000313" key="2">
    <source>
        <dbReference type="EMBL" id="PWJ09864.1"/>
    </source>
</evidence>
<feature type="transmembrane region" description="Helical" evidence="1">
    <location>
        <begin position="665"/>
        <end position="685"/>
    </location>
</feature>
<keyword evidence="1" id="KW-1133">Transmembrane helix</keyword>
<feature type="transmembrane region" description="Helical" evidence="1">
    <location>
        <begin position="573"/>
        <end position="594"/>
    </location>
</feature>
<gene>
    <name evidence="2" type="ORF">IE37_03298</name>
</gene>
<dbReference type="AlphaFoldDB" id="A0A315XT03"/>
<feature type="transmembrane region" description="Helical" evidence="1">
    <location>
        <begin position="196"/>
        <end position="223"/>
    </location>
</feature>
<protein>
    <recommendedName>
        <fullName evidence="4">ABC-2 family transporter protein</fullName>
    </recommendedName>
</protein>
<dbReference type="OrthoDB" id="1821982at2"/>
<feature type="transmembrane region" description="Helical" evidence="1">
    <location>
        <begin position="628"/>
        <end position="653"/>
    </location>
</feature>
<feature type="transmembrane region" description="Helical" evidence="1">
    <location>
        <begin position="285"/>
        <end position="305"/>
    </location>
</feature>
<feature type="transmembrane region" description="Helical" evidence="1">
    <location>
        <begin position="256"/>
        <end position="278"/>
    </location>
</feature>
<sequence>MRVLVIELKKLFSGKVFLLIIAAVFTLNAYLMFRTANSGEAVSTDYQKIYDVLDEMTDEEKLDWLDEQLSDFSQATQYKWTAMAELRDECESVLTYKDFLESIDSQAKSMTSISIFAKPDTFNYRSILKTPPAYKNVQDVVPGFDRSQGIILATDNSFTDILCGFIVLFAVLSVMLSDREQGMSGLLFSLKRGRGYLLLTKLATLGVTVFLAVLLLCAENIFISSYLYGLGDLSRPIQSLSGFIGCNLKINIWQYLILYVLFKFIAIFCIGVVLSLIAVNTKNTVSFYGISATILVIEGVLYALIHPLSIYSVFHYINIIAFTKVNEIFCNYKNINFFEYPVPLIPTSISALLIFTLVGGGLSAYIYSKKRNLEFRKIGLKMKYGRSNKVHSQIWYTLYKSLILQKGALVIALFIAVAGFMSHNFMKKYDPSDVYYQYYTEKTKGPINADTIEFFENESARFSDLQSQLNEIQQNEPNNYTKMNELSKQLAPNMGFVPAYERLQQIKNIDGAYMFYDTGYKRAFGKAGYDDDMKYALAAVLLLVFLVSPLIANDNKYKMSFIISSTTSGKRSYLRRNVLAVAIYGLLAALLWIVPYSVTVSQYYGHSGLGGSLRSITDFISLPVNMKVWQYLLLVAVLRTLFVILSALVMLWVSSRCRNTTAAVLINFAIFALPIIIYLLGAKAMVNVGFCPLLSVNAISNNTSMVNIVILTSFIGVLFFITMRNKEYKNEKNR</sequence>
<dbReference type="Proteomes" id="UP000245720">
    <property type="component" value="Unassembled WGS sequence"/>
</dbReference>
<evidence type="ECO:0000256" key="1">
    <source>
        <dbReference type="SAM" id="Phobius"/>
    </source>
</evidence>
<accession>A0A315XT03</accession>
<feature type="transmembrane region" description="Helical" evidence="1">
    <location>
        <begin position="407"/>
        <end position="426"/>
    </location>
</feature>
<keyword evidence="1" id="KW-0472">Membrane</keyword>
<feature type="transmembrane region" description="Helical" evidence="1">
    <location>
        <begin position="535"/>
        <end position="552"/>
    </location>
</feature>
<proteinExistence type="predicted"/>
<name>A0A315XT03_RUMFL</name>
<keyword evidence="1" id="KW-0812">Transmembrane</keyword>
<feature type="transmembrane region" description="Helical" evidence="1">
    <location>
        <begin position="344"/>
        <end position="367"/>
    </location>
</feature>
<comment type="caution">
    <text evidence="2">The sequence shown here is derived from an EMBL/GenBank/DDBJ whole genome shotgun (WGS) entry which is preliminary data.</text>
</comment>
<feature type="transmembrane region" description="Helical" evidence="1">
    <location>
        <begin position="157"/>
        <end position="176"/>
    </location>
</feature>
<reference evidence="2 3" key="1">
    <citation type="submission" date="2018-05" db="EMBL/GenBank/DDBJ databases">
        <title>The Hungate 1000. A catalogue of reference genomes from the rumen microbiome.</title>
        <authorList>
            <person name="Kelly W."/>
        </authorList>
    </citation>
    <scope>NUCLEOTIDE SEQUENCE [LARGE SCALE GENOMIC DNA]</scope>
    <source>
        <strain evidence="2 3">SAb67</strain>
    </source>
</reference>
<evidence type="ECO:0000313" key="3">
    <source>
        <dbReference type="Proteomes" id="UP000245720"/>
    </source>
</evidence>
<dbReference type="EMBL" id="QGDI01000018">
    <property type="protein sequence ID" value="PWJ09864.1"/>
    <property type="molecule type" value="Genomic_DNA"/>
</dbReference>
<organism evidence="2 3">
    <name type="scientific">Ruminococcus flavefaciens</name>
    <dbReference type="NCBI Taxonomy" id="1265"/>
    <lineage>
        <taxon>Bacteria</taxon>
        <taxon>Bacillati</taxon>
        <taxon>Bacillota</taxon>
        <taxon>Clostridia</taxon>
        <taxon>Eubacteriales</taxon>
        <taxon>Oscillospiraceae</taxon>
        <taxon>Ruminococcus</taxon>
    </lineage>
</organism>
<feature type="transmembrane region" description="Helical" evidence="1">
    <location>
        <begin position="705"/>
        <end position="723"/>
    </location>
</feature>
<feature type="transmembrane region" description="Helical" evidence="1">
    <location>
        <begin position="12"/>
        <end position="33"/>
    </location>
</feature>
<dbReference type="RefSeq" id="WP_109727959.1">
    <property type="nucleotide sequence ID" value="NZ_QGDI01000018.1"/>
</dbReference>